<comment type="caution">
    <text evidence="5">The sequence shown here is derived from an EMBL/GenBank/DDBJ whole genome shotgun (WGS) entry which is preliminary data.</text>
</comment>
<feature type="domain" description="Response regulatory" evidence="4">
    <location>
        <begin position="4"/>
        <end position="122"/>
    </location>
</feature>
<accession>A0A9D9EQG6</accession>
<dbReference type="InterPro" id="IPR050595">
    <property type="entry name" value="Bact_response_regulator"/>
</dbReference>
<dbReference type="EMBL" id="JADIMS010000137">
    <property type="protein sequence ID" value="MBO8450896.1"/>
    <property type="molecule type" value="Genomic_DNA"/>
</dbReference>
<dbReference type="AlphaFoldDB" id="A0A9D9EQG6"/>
<dbReference type="Gene3D" id="3.40.50.2300">
    <property type="match status" value="1"/>
</dbReference>
<dbReference type="SUPFAM" id="SSF52172">
    <property type="entry name" value="CheY-like"/>
    <property type="match status" value="1"/>
</dbReference>
<evidence type="ECO:0000313" key="6">
    <source>
        <dbReference type="Proteomes" id="UP000823616"/>
    </source>
</evidence>
<gene>
    <name evidence="5" type="ORF">IAA96_07300</name>
</gene>
<dbReference type="InterPro" id="IPR011006">
    <property type="entry name" value="CheY-like_superfamily"/>
</dbReference>
<evidence type="ECO:0000256" key="3">
    <source>
        <dbReference type="PROSITE-ProRule" id="PRU00169"/>
    </source>
</evidence>
<evidence type="ECO:0000256" key="1">
    <source>
        <dbReference type="ARBA" id="ARBA00022553"/>
    </source>
</evidence>
<dbReference type="Pfam" id="PF00072">
    <property type="entry name" value="Response_reg"/>
    <property type="match status" value="1"/>
</dbReference>
<reference evidence="5" key="1">
    <citation type="submission" date="2020-10" db="EMBL/GenBank/DDBJ databases">
        <authorList>
            <person name="Gilroy R."/>
        </authorList>
    </citation>
    <scope>NUCLEOTIDE SEQUENCE</scope>
    <source>
        <strain evidence="5">B3-4054</strain>
    </source>
</reference>
<dbReference type="PROSITE" id="PS50110">
    <property type="entry name" value="RESPONSE_REGULATORY"/>
    <property type="match status" value="1"/>
</dbReference>
<evidence type="ECO:0000259" key="4">
    <source>
        <dbReference type="PROSITE" id="PS50110"/>
    </source>
</evidence>
<dbReference type="PANTHER" id="PTHR44591">
    <property type="entry name" value="STRESS RESPONSE REGULATOR PROTEIN 1"/>
    <property type="match status" value="1"/>
</dbReference>
<evidence type="ECO:0000256" key="2">
    <source>
        <dbReference type="ARBA" id="ARBA00023012"/>
    </source>
</evidence>
<feature type="modified residue" description="4-aspartylphosphate" evidence="3">
    <location>
        <position position="53"/>
    </location>
</feature>
<dbReference type="InterPro" id="IPR001789">
    <property type="entry name" value="Sig_transdc_resp-reg_receiver"/>
</dbReference>
<dbReference type="Proteomes" id="UP000823616">
    <property type="component" value="Unassembled WGS sequence"/>
</dbReference>
<reference evidence="5" key="2">
    <citation type="journal article" date="2021" name="PeerJ">
        <title>Extensive microbial diversity within the chicken gut microbiome revealed by metagenomics and culture.</title>
        <authorList>
            <person name="Gilroy R."/>
            <person name="Ravi A."/>
            <person name="Getino M."/>
            <person name="Pursley I."/>
            <person name="Horton D.L."/>
            <person name="Alikhan N.F."/>
            <person name="Baker D."/>
            <person name="Gharbi K."/>
            <person name="Hall N."/>
            <person name="Watson M."/>
            <person name="Adriaenssens E.M."/>
            <person name="Foster-Nyarko E."/>
            <person name="Jarju S."/>
            <person name="Secka A."/>
            <person name="Antonio M."/>
            <person name="Oren A."/>
            <person name="Chaudhuri R.R."/>
            <person name="La Ragione R."/>
            <person name="Hildebrand F."/>
            <person name="Pallen M.J."/>
        </authorList>
    </citation>
    <scope>NUCLEOTIDE SEQUENCE</scope>
    <source>
        <strain evidence="5">B3-4054</strain>
    </source>
</reference>
<organism evidence="5 6">
    <name type="scientific">Candidatus Avitreponema avistercoris</name>
    <dbReference type="NCBI Taxonomy" id="2840705"/>
    <lineage>
        <taxon>Bacteria</taxon>
        <taxon>Pseudomonadati</taxon>
        <taxon>Spirochaetota</taxon>
        <taxon>Spirochaetia</taxon>
        <taxon>Spirochaetales</taxon>
        <taxon>Candidatus Avitreponema</taxon>
    </lineage>
</organism>
<dbReference type="GO" id="GO:0000160">
    <property type="term" value="P:phosphorelay signal transduction system"/>
    <property type="evidence" value="ECO:0007669"/>
    <property type="project" value="UniProtKB-KW"/>
</dbReference>
<name>A0A9D9EQG6_9SPIR</name>
<keyword evidence="2" id="KW-0902">Two-component regulatory system</keyword>
<proteinExistence type="predicted"/>
<dbReference type="PANTHER" id="PTHR44591:SF14">
    <property type="entry name" value="PROTEIN PILG"/>
    <property type="match status" value="1"/>
</dbReference>
<keyword evidence="1 3" id="KW-0597">Phosphoprotein</keyword>
<protein>
    <submittedName>
        <fullName evidence="5">Response regulator</fullName>
    </submittedName>
</protein>
<sequence>MSAVVLLVEDEESLCGVEARALEKRGYRVLCAPSAEEARTLLENNPVDLVVADIVLPGQGGLDFMLERKSHENGGPRFLFTSGKINVAHASFRMIAEQFGDVRALQKPFTVEEFLAAVDGALSGPPQA</sequence>
<evidence type="ECO:0000313" key="5">
    <source>
        <dbReference type="EMBL" id="MBO8450896.1"/>
    </source>
</evidence>
<dbReference type="SMART" id="SM00448">
    <property type="entry name" value="REC"/>
    <property type="match status" value="1"/>
</dbReference>